<sequence length="43" mass="5314">MELIEFGNLRSFPWQWWECRGFSNFFIKWTCPELGDLGQHFFL</sequence>
<reference evidence="1" key="1">
    <citation type="submission" date="2014-09" db="EMBL/GenBank/DDBJ databases">
        <authorList>
            <person name="Magalhaes I.L.F."/>
            <person name="Oliveira U."/>
            <person name="Santos F.R."/>
            <person name="Vidigal T.H.D.A."/>
            <person name="Brescovit A.D."/>
            <person name="Santos A.J."/>
        </authorList>
    </citation>
    <scope>NUCLEOTIDE SEQUENCE</scope>
    <source>
        <tissue evidence="1">Shoot tissue taken approximately 20 cm above the soil surface</tissue>
    </source>
</reference>
<dbReference type="EMBL" id="GBRH01213983">
    <property type="protein sequence ID" value="JAD83912.1"/>
    <property type="molecule type" value="Transcribed_RNA"/>
</dbReference>
<protein>
    <submittedName>
        <fullName evidence="1">Uncharacterized protein</fullName>
    </submittedName>
</protein>
<name>A0A0A9DJF9_ARUDO</name>
<accession>A0A0A9DJF9</accession>
<proteinExistence type="predicted"/>
<organism evidence="1">
    <name type="scientific">Arundo donax</name>
    <name type="common">Giant reed</name>
    <name type="synonym">Donax arundinaceus</name>
    <dbReference type="NCBI Taxonomy" id="35708"/>
    <lineage>
        <taxon>Eukaryota</taxon>
        <taxon>Viridiplantae</taxon>
        <taxon>Streptophyta</taxon>
        <taxon>Embryophyta</taxon>
        <taxon>Tracheophyta</taxon>
        <taxon>Spermatophyta</taxon>
        <taxon>Magnoliopsida</taxon>
        <taxon>Liliopsida</taxon>
        <taxon>Poales</taxon>
        <taxon>Poaceae</taxon>
        <taxon>PACMAD clade</taxon>
        <taxon>Arundinoideae</taxon>
        <taxon>Arundineae</taxon>
        <taxon>Arundo</taxon>
    </lineage>
</organism>
<evidence type="ECO:0000313" key="1">
    <source>
        <dbReference type="EMBL" id="JAD83912.1"/>
    </source>
</evidence>
<reference evidence="1" key="2">
    <citation type="journal article" date="2015" name="Data Brief">
        <title>Shoot transcriptome of the giant reed, Arundo donax.</title>
        <authorList>
            <person name="Barrero R.A."/>
            <person name="Guerrero F.D."/>
            <person name="Moolhuijzen P."/>
            <person name="Goolsby J.A."/>
            <person name="Tidwell J."/>
            <person name="Bellgard S.E."/>
            <person name="Bellgard M.I."/>
        </authorList>
    </citation>
    <scope>NUCLEOTIDE SEQUENCE</scope>
    <source>
        <tissue evidence="1">Shoot tissue taken approximately 20 cm above the soil surface</tissue>
    </source>
</reference>
<dbReference type="AlphaFoldDB" id="A0A0A9DJF9"/>